<dbReference type="InterPro" id="IPR000888">
    <property type="entry name" value="RmlC-like"/>
</dbReference>
<evidence type="ECO:0000256" key="1">
    <source>
        <dbReference type="ARBA" id="ARBA00010154"/>
    </source>
</evidence>
<dbReference type="Proteomes" id="UP000294513">
    <property type="component" value="Unassembled WGS sequence"/>
</dbReference>
<dbReference type="PANTHER" id="PTHR21047">
    <property type="entry name" value="DTDP-6-DEOXY-D-GLUCOSE-3,5 EPIMERASE"/>
    <property type="match status" value="1"/>
</dbReference>
<dbReference type="OrthoDB" id="3989209at2"/>
<dbReference type="Pfam" id="PF00908">
    <property type="entry name" value="dTDP_sugar_isom"/>
    <property type="match status" value="1"/>
</dbReference>
<dbReference type="GO" id="GO:0000271">
    <property type="term" value="P:polysaccharide biosynthetic process"/>
    <property type="evidence" value="ECO:0007669"/>
    <property type="project" value="TreeGrafter"/>
</dbReference>
<dbReference type="SUPFAM" id="SSF51182">
    <property type="entry name" value="RmlC-like cupins"/>
    <property type="match status" value="2"/>
</dbReference>
<dbReference type="PANTHER" id="PTHR21047:SF2">
    <property type="entry name" value="THYMIDINE DIPHOSPHO-4-KETO-RHAMNOSE 3,5-EPIMERASE"/>
    <property type="match status" value="1"/>
</dbReference>
<dbReference type="AlphaFoldDB" id="A0A4R5C2J9"/>
<dbReference type="Gene3D" id="2.60.120.10">
    <property type="entry name" value="Jelly Rolls"/>
    <property type="match status" value="2"/>
</dbReference>
<evidence type="ECO:0000313" key="3">
    <source>
        <dbReference type="Proteomes" id="UP000294513"/>
    </source>
</evidence>
<reference evidence="2 3" key="1">
    <citation type="submission" date="2019-03" db="EMBL/GenBank/DDBJ databases">
        <title>Draft genome sequences of novel Actinobacteria.</title>
        <authorList>
            <person name="Sahin N."/>
            <person name="Ay H."/>
            <person name="Saygin H."/>
        </authorList>
    </citation>
    <scope>NUCLEOTIDE SEQUENCE [LARGE SCALE GENOMIC DNA]</scope>
    <source>
        <strain evidence="2 3">H3C3</strain>
    </source>
</reference>
<name>A0A4R5C2J9_9ACTN</name>
<keyword evidence="3" id="KW-1185">Reference proteome</keyword>
<dbReference type="RefSeq" id="WP_131890562.1">
    <property type="nucleotide sequence ID" value="NZ_SMKU01000025.1"/>
</dbReference>
<comment type="similarity">
    <text evidence="1">Belongs to the dTDP-4-dehydrorhamnose 3,5-epimerase family.</text>
</comment>
<proteinExistence type="inferred from homology"/>
<evidence type="ECO:0008006" key="4">
    <source>
        <dbReference type="Google" id="ProtNLM"/>
    </source>
</evidence>
<sequence>MSFAIDGLTWRDNWRIDNGQNSYVVPFPHLRPATIVFHGETRFSYGHYGIHLGQADQLTFLGPSSGTITGHFIDTRAGSVTAGTREVHTWNPTSARALYIPPGVAHTFDGLEFVNTINTYEMFLPDPQEWVRGALKWQPDADIINLPLDVKGDDLPFFAPNKHPASQLWYDLVAAQQRAMIPQISHEYPVTREVKLADGSLRRIELRKRLNRLETRQWEPVADIPGLGWVAHSVVHNGPESGFSALLERSPLYFIDHGEEGYSNDAYGIHLGQEDRLTFLGPRDQKVTVHLIDTRASSPTFGRETSYEFIPDPQRYLLIPPGVGHAFESIEKVYTVNRPRTFLPVDQADYRPGNDVIDWPRQKRPIPALEPNVVPAPKAFYEQQSADQLQLRSMPNQHATPAVMMVQGPDGKFIRVALRRRKPSKAAV</sequence>
<accession>A0A4R5C2J9</accession>
<dbReference type="EMBL" id="SMKU01000025">
    <property type="protein sequence ID" value="TDD93848.1"/>
    <property type="molecule type" value="Genomic_DNA"/>
</dbReference>
<organism evidence="2 3">
    <name type="scientific">Actinomadura rubrisoli</name>
    <dbReference type="NCBI Taxonomy" id="2530368"/>
    <lineage>
        <taxon>Bacteria</taxon>
        <taxon>Bacillati</taxon>
        <taxon>Actinomycetota</taxon>
        <taxon>Actinomycetes</taxon>
        <taxon>Streptosporangiales</taxon>
        <taxon>Thermomonosporaceae</taxon>
        <taxon>Actinomadura</taxon>
    </lineage>
</organism>
<dbReference type="GO" id="GO:0005829">
    <property type="term" value="C:cytosol"/>
    <property type="evidence" value="ECO:0007669"/>
    <property type="project" value="TreeGrafter"/>
</dbReference>
<dbReference type="InterPro" id="IPR014710">
    <property type="entry name" value="RmlC-like_jellyroll"/>
</dbReference>
<dbReference type="InterPro" id="IPR011051">
    <property type="entry name" value="RmlC_Cupin_sf"/>
</dbReference>
<protein>
    <recommendedName>
        <fullName evidence="4">dTDP-4-dehydrorhamnose 3,5-epimerase</fullName>
    </recommendedName>
</protein>
<dbReference type="GO" id="GO:0008830">
    <property type="term" value="F:dTDP-4-dehydrorhamnose 3,5-epimerase activity"/>
    <property type="evidence" value="ECO:0007669"/>
    <property type="project" value="InterPro"/>
</dbReference>
<comment type="caution">
    <text evidence="2">The sequence shown here is derived from an EMBL/GenBank/DDBJ whole genome shotgun (WGS) entry which is preliminary data.</text>
</comment>
<gene>
    <name evidence="2" type="ORF">E1298_08080</name>
</gene>
<evidence type="ECO:0000313" key="2">
    <source>
        <dbReference type="EMBL" id="TDD93848.1"/>
    </source>
</evidence>